<dbReference type="RefSeq" id="WP_188909533.1">
    <property type="nucleotide sequence ID" value="NZ_BMMF01000002.1"/>
</dbReference>
<keyword evidence="1" id="KW-0472">Membrane</keyword>
<gene>
    <name evidence="2" type="ORF">GCM10011322_06480</name>
</gene>
<keyword evidence="3" id="KW-1185">Reference proteome</keyword>
<protein>
    <submittedName>
        <fullName evidence="2">Uncharacterized protein</fullName>
    </submittedName>
</protein>
<dbReference type="AlphaFoldDB" id="A0A917V2B9"/>
<reference evidence="2 3" key="1">
    <citation type="journal article" date="2014" name="Int. J. Syst. Evol. Microbiol.">
        <title>Complete genome sequence of Corynebacterium casei LMG S-19264T (=DSM 44701T), isolated from a smear-ripened cheese.</title>
        <authorList>
            <consortium name="US DOE Joint Genome Institute (JGI-PGF)"/>
            <person name="Walter F."/>
            <person name="Albersmeier A."/>
            <person name="Kalinowski J."/>
            <person name="Ruckert C."/>
        </authorList>
    </citation>
    <scope>NUCLEOTIDE SEQUENCE [LARGE SCALE GENOMIC DNA]</scope>
    <source>
        <strain evidence="2 3">CGMCC 1.9161</strain>
    </source>
</reference>
<accession>A0A917V2B9</accession>
<feature type="transmembrane region" description="Helical" evidence="1">
    <location>
        <begin position="26"/>
        <end position="43"/>
    </location>
</feature>
<keyword evidence="1" id="KW-0812">Transmembrane</keyword>
<keyword evidence="1" id="KW-1133">Transmembrane helix</keyword>
<organism evidence="2 3">
    <name type="scientific">Salinarimonas ramus</name>
    <dbReference type="NCBI Taxonomy" id="690164"/>
    <lineage>
        <taxon>Bacteria</taxon>
        <taxon>Pseudomonadati</taxon>
        <taxon>Pseudomonadota</taxon>
        <taxon>Alphaproteobacteria</taxon>
        <taxon>Hyphomicrobiales</taxon>
        <taxon>Salinarimonadaceae</taxon>
        <taxon>Salinarimonas</taxon>
    </lineage>
</organism>
<dbReference type="EMBL" id="BMMF01000002">
    <property type="protein sequence ID" value="GGK22514.1"/>
    <property type="molecule type" value="Genomic_DNA"/>
</dbReference>
<evidence type="ECO:0000313" key="3">
    <source>
        <dbReference type="Proteomes" id="UP000600449"/>
    </source>
</evidence>
<evidence type="ECO:0000256" key="1">
    <source>
        <dbReference type="SAM" id="Phobius"/>
    </source>
</evidence>
<proteinExistence type="predicted"/>
<sequence>MATAQTTISVAAEAPRRGRAGALTRALGLALAPMLLFLSIPVGLAGGFVLAWCLLVASLVLVTLDAALFGRAR</sequence>
<feature type="transmembrane region" description="Helical" evidence="1">
    <location>
        <begin position="49"/>
        <end position="69"/>
    </location>
</feature>
<comment type="caution">
    <text evidence="2">The sequence shown here is derived from an EMBL/GenBank/DDBJ whole genome shotgun (WGS) entry which is preliminary data.</text>
</comment>
<evidence type="ECO:0000313" key="2">
    <source>
        <dbReference type="EMBL" id="GGK22514.1"/>
    </source>
</evidence>
<dbReference type="Proteomes" id="UP000600449">
    <property type="component" value="Unassembled WGS sequence"/>
</dbReference>
<name>A0A917V2B9_9HYPH</name>